<keyword evidence="8" id="KW-0393">Immunoglobulin domain</keyword>
<dbReference type="Pfam" id="PF00041">
    <property type="entry name" value="fn3"/>
    <property type="match status" value="3"/>
</dbReference>
<accession>A0ABN7SZA3</accession>
<keyword evidence="6 10" id="KW-1133">Transmembrane helix</keyword>
<feature type="compositionally biased region" description="Polar residues" evidence="9">
    <location>
        <begin position="584"/>
        <end position="601"/>
    </location>
</feature>
<dbReference type="SMART" id="SM00408">
    <property type="entry name" value="IGc2"/>
    <property type="match status" value="3"/>
</dbReference>
<dbReference type="InterPro" id="IPR013783">
    <property type="entry name" value="Ig-like_fold"/>
</dbReference>
<keyword evidence="7 10" id="KW-0472">Membrane</keyword>
<protein>
    <submittedName>
        <fullName evidence="13">Oidioi.mRNA.OKI2018_I69.chr2.g5030.t1.cds</fullName>
    </submittedName>
</protein>
<evidence type="ECO:0000259" key="11">
    <source>
        <dbReference type="PROSITE" id="PS50835"/>
    </source>
</evidence>
<dbReference type="InterPro" id="IPR026966">
    <property type="entry name" value="Neurofascin/L1/NrCAM_C"/>
</dbReference>
<feature type="domain" description="Fibronectin type-III" evidence="12">
    <location>
        <begin position="926"/>
        <end position="1028"/>
    </location>
</feature>
<keyword evidence="4" id="KW-0677">Repeat</keyword>
<name>A0ABN7SZA3_OIKDI</name>
<evidence type="ECO:0000256" key="4">
    <source>
        <dbReference type="ARBA" id="ARBA00022737"/>
    </source>
</evidence>
<dbReference type="PROSITE" id="PS50835">
    <property type="entry name" value="IG_LIKE"/>
    <property type="match status" value="3"/>
</dbReference>
<dbReference type="InterPro" id="IPR036116">
    <property type="entry name" value="FN3_sf"/>
</dbReference>
<feature type="domain" description="Ig-like" evidence="11">
    <location>
        <begin position="355"/>
        <end position="444"/>
    </location>
</feature>
<evidence type="ECO:0000313" key="14">
    <source>
        <dbReference type="Proteomes" id="UP001158576"/>
    </source>
</evidence>
<dbReference type="SMART" id="SM00409">
    <property type="entry name" value="IG"/>
    <property type="match status" value="4"/>
</dbReference>
<evidence type="ECO:0000256" key="2">
    <source>
        <dbReference type="ARBA" id="ARBA00008588"/>
    </source>
</evidence>
<organism evidence="13 14">
    <name type="scientific">Oikopleura dioica</name>
    <name type="common">Tunicate</name>
    <dbReference type="NCBI Taxonomy" id="34765"/>
    <lineage>
        <taxon>Eukaryota</taxon>
        <taxon>Metazoa</taxon>
        <taxon>Chordata</taxon>
        <taxon>Tunicata</taxon>
        <taxon>Appendicularia</taxon>
        <taxon>Copelata</taxon>
        <taxon>Oikopleuridae</taxon>
        <taxon>Oikopleura</taxon>
    </lineage>
</organism>
<sequence length="1168" mass="129437">MSNFPTHPYLDFYTVSYDPEAPGRLGGDYICTVKNDYGSDFGEPIRVKLPFRKTGQTAPQKRLTVELGDSLNINCNAPLPSGSEVIRVWNYGNFSTIPVRAMRRLTALNHGDILFFSNMISKDNDLSIRCMGHDPQFPENFYAGDSYYISVTGDPKNIRNRAPKIFANNDEKRVSRSIKIGASMRLECGSSGQPTPDIQWKYMKDGKEQQFPSGMEFLERNSSLVVESVTTEMGGTYRCLAKNKAGLDVKDFEMSIKEAPNFVKTPQDRIVYPQRDNKVDLECQISGNPMPSIKWKKNGEELRSEDGEITVSGTTSVLSVKAAKQTDSATYQCEAENSIGNIATAVRVLIIEQAPRLSSDSSSSSSRQTVYVVEGRQLTMDCSLFGFPEPEFSWNNAPSSCAGKKICIVENVKNVLDYSCTGKNDLGSGEIYFNVKKLKSSSISIRKKISINKGDKLELKPKIDTDSQISDYVITWTKKGSTLASRSGYKPQSNYVINRTDFADRGEYTVRIKTQYDEAEGTVEVVVQGAPEPPMNINVKNIDKGVEVSLEPGFNNYAEINKYTVDGLVPFTLYEVRVKAHNPVGSSSPSMPDDAGSSQIRTKPKPPSINPTFNLPSQQAPKELIIKWNAIPPENYNGPDFQYVLEYCAQPNPDNCEICENGLSWKTETFASPNLEFAISGVSKPYQRYSLRIRSKNSEGVGPRPQCQFFFSGEDLPSSAPTGLSVDSRGKTFLELKWNALQQSKANGKIVEYIVKYKESDDDENNMVGSENEVRAKSESLRLDNLKPAKKYRMKVAAVNSAGVGPFSNFVDKETLEDRPGPPVDLQVMSVWPDKVNIVWKQPKNPNGQITAYIYQADGLPIDNPGSQNYHTVAQESAGYSKSRMDVANLKPNHKYDIKLYAKTSAGQGEVPGVISVSTISIAEARPTAPTDVSIAQTTGGVNITWSYEENEQTPYIKPNNYTILYRNRNSDQGVGWSKETVTHRKRPGFLLDGLPPGENYTLVIMASNKYGNSENTTAEFSTEDGPNLETNLWFVAVLVGTGGTLLLIIIVCFVQHNKSGKYPVQTKQELIIDDPEQNIEDRNLLHPHSPRSDKNSAGYGNSELRKVSSESDSITGFGAEGGVTRHYTENGSFIGLYGRESNRESEKSEISPHSDTVADLKTFGKSR</sequence>
<dbReference type="InterPro" id="IPR013098">
    <property type="entry name" value="Ig_I-set"/>
</dbReference>
<dbReference type="PANTHER" id="PTHR13817">
    <property type="entry name" value="TITIN"/>
    <property type="match status" value="1"/>
</dbReference>
<dbReference type="EMBL" id="OU015567">
    <property type="protein sequence ID" value="CAG5110648.1"/>
    <property type="molecule type" value="Genomic_DNA"/>
</dbReference>
<dbReference type="Proteomes" id="UP001158576">
    <property type="component" value="Chromosome 2"/>
</dbReference>
<evidence type="ECO:0000256" key="5">
    <source>
        <dbReference type="ARBA" id="ARBA00022889"/>
    </source>
</evidence>
<comment type="subcellular location">
    <subcellularLocation>
        <location evidence="1">Membrane</location>
        <topology evidence="1">Single-pass type I membrane protein</topology>
    </subcellularLocation>
</comment>
<dbReference type="InterPro" id="IPR036179">
    <property type="entry name" value="Ig-like_dom_sf"/>
</dbReference>
<feature type="domain" description="Fibronectin type-III" evidence="12">
    <location>
        <begin position="607"/>
        <end position="715"/>
    </location>
</feature>
<feature type="domain" description="Ig-like" evidence="11">
    <location>
        <begin position="260"/>
        <end position="349"/>
    </location>
</feature>
<feature type="compositionally biased region" description="Basic and acidic residues" evidence="9">
    <location>
        <begin position="1082"/>
        <end position="1095"/>
    </location>
</feature>
<evidence type="ECO:0000256" key="6">
    <source>
        <dbReference type="ARBA" id="ARBA00022989"/>
    </source>
</evidence>
<evidence type="ECO:0000313" key="13">
    <source>
        <dbReference type="EMBL" id="CAG5110648.1"/>
    </source>
</evidence>
<comment type="similarity">
    <text evidence="2">Belongs to the immunoglobulin superfamily. L1/neurofascin/NgCAM family.</text>
</comment>
<dbReference type="Pfam" id="PF13927">
    <property type="entry name" value="Ig_3"/>
    <property type="match status" value="1"/>
</dbReference>
<gene>
    <name evidence="13" type="ORF">OKIOD_LOCUS13795</name>
</gene>
<dbReference type="PROSITE" id="PS50853">
    <property type="entry name" value="FN3"/>
    <property type="match status" value="4"/>
</dbReference>
<feature type="region of interest" description="Disordered" evidence="9">
    <location>
        <begin position="582"/>
        <end position="616"/>
    </location>
</feature>
<feature type="transmembrane region" description="Helical" evidence="10">
    <location>
        <begin position="1033"/>
        <end position="1055"/>
    </location>
</feature>
<evidence type="ECO:0000256" key="7">
    <source>
        <dbReference type="ARBA" id="ARBA00023136"/>
    </source>
</evidence>
<dbReference type="InterPro" id="IPR007110">
    <property type="entry name" value="Ig-like_dom"/>
</dbReference>
<dbReference type="Pfam" id="PF07679">
    <property type="entry name" value="I-set"/>
    <property type="match status" value="2"/>
</dbReference>
<evidence type="ECO:0000256" key="3">
    <source>
        <dbReference type="ARBA" id="ARBA00022692"/>
    </source>
</evidence>
<feature type="compositionally biased region" description="Basic and acidic residues" evidence="9">
    <location>
        <begin position="1141"/>
        <end position="1159"/>
    </location>
</feature>
<dbReference type="Gene3D" id="2.60.40.10">
    <property type="entry name" value="Immunoglobulins"/>
    <property type="match status" value="8"/>
</dbReference>
<dbReference type="PANTHER" id="PTHR13817:SF166">
    <property type="entry name" value="NEURONAL IGCAM-RELATED"/>
    <property type="match status" value="1"/>
</dbReference>
<dbReference type="InterPro" id="IPR003598">
    <property type="entry name" value="Ig_sub2"/>
</dbReference>
<dbReference type="SMART" id="SM00060">
    <property type="entry name" value="FN3"/>
    <property type="match status" value="5"/>
</dbReference>
<feature type="domain" description="Fibronectin type-III" evidence="12">
    <location>
        <begin position="822"/>
        <end position="922"/>
    </location>
</feature>
<reference evidence="13 14" key="1">
    <citation type="submission" date="2021-04" db="EMBL/GenBank/DDBJ databases">
        <authorList>
            <person name="Bliznina A."/>
        </authorList>
    </citation>
    <scope>NUCLEOTIDE SEQUENCE [LARGE SCALE GENOMIC DNA]</scope>
</reference>
<dbReference type="InterPro" id="IPR003599">
    <property type="entry name" value="Ig_sub"/>
</dbReference>
<evidence type="ECO:0000259" key="12">
    <source>
        <dbReference type="PROSITE" id="PS50853"/>
    </source>
</evidence>
<dbReference type="SUPFAM" id="SSF48726">
    <property type="entry name" value="Immunoglobulin"/>
    <property type="match status" value="3"/>
</dbReference>
<proteinExistence type="inferred from homology"/>
<dbReference type="CDD" id="cd00063">
    <property type="entry name" value="FN3"/>
    <property type="match status" value="5"/>
</dbReference>
<evidence type="ECO:0000256" key="9">
    <source>
        <dbReference type="SAM" id="MobiDB-lite"/>
    </source>
</evidence>
<keyword evidence="5" id="KW-0130">Cell adhesion</keyword>
<evidence type="ECO:0000256" key="1">
    <source>
        <dbReference type="ARBA" id="ARBA00004479"/>
    </source>
</evidence>
<evidence type="ECO:0000256" key="8">
    <source>
        <dbReference type="ARBA" id="ARBA00023319"/>
    </source>
</evidence>
<dbReference type="InterPro" id="IPR003961">
    <property type="entry name" value="FN3_dom"/>
</dbReference>
<feature type="domain" description="Fibronectin type-III" evidence="12">
    <location>
        <begin position="720"/>
        <end position="818"/>
    </location>
</feature>
<feature type="region of interest" description="Disordered" evidence="9">
    <location>
        <begin position="1139"/>
        <end position="1168"/>
    </location>
</feature>
<keyword evidence="3 10" id="KW-0812">Transmembrane</keyword>
<dbReference type="SUPFAM" id="SSF49265">
    <property type="entry name" value="Fibronectin type III"/>
    <property type="match status" value="3"/>
</dbReference>
<evidence type="ECO:0000256" key="10">
    <source>
        <dbReference type="SAM" id="Phobius"/>
    </source>
</evidence>
<dbReference type="InterPro" id="IPR050964">
    <property type="entry name" value="Striated_Muscle_Regulatory"/>
</dbReference>
<keyword evidence="14" id="KW-1185">Reference proteome</keyword>
<dbReference type="Pfam" id="PF13882">
    <property type="entry name" value="Bravo_FIGEY"/>
    <property type="match status" value="1"/>
</dbReference>
<feature type="domain" description="Ig-like" evidence="11">
    <location>
        <begin position="163"/>
        <end position="255"/>
    </location>
</feature>
<feature type="region of interest" description="Disordered" evidence="9">
    <location>
        <begin position="1082"/>
        <end position="1113"/>
    </location>
</feature>